<gene>
    <name evidence="5" type="ORF">HNY73_001610</name>
</gene>
<dbReference type="InterPro" id="IPR029277">
    <property type="entry name" value="SVWC_dom"/>
</dbReference>
<keyword evidence="3" id="KW-0732">Signal</keyword>
<dbReference type="EMBL" id="JABXBU010000002">
    <property type="protein sequence ID" value="KAF8793552.1"/>
    <property type="molecule type" value="Genomic_DNA"/>
</dbReference>
<evidence type="ECO:0000256" key="1">
    <source>
        <dbReference type="ARBA" id="ARBA00004613"/>
    </source>
</evidence>
<feature type="domain" description="Single" evidence="4">
    <location>
        <begin position="41"/>
        <end position="94"/>
    </location>
</feature>
<organism evidence="5 6">
    <name type="scientific">Argiope bruennichi</name>
    <name type="common">Wasp spider</name>
    <name type="synonym">Aranea bruennichi</name>
    <dbReference type="NCBI Taxonomy" id="94029"/>
    <lineage>
        <taxon>Eukaryota</taxon>
        <taxon>Metazoa</taxon>
        <taxon>Ecdysozoa</taxon>
        <taxon>Arthropoda</taxon>
        <taxon>Chelicerata</taxon>
        <taxon>Arachnida</taxon>
        <taxon>Araneae</taxon>
        <taxon>Araneomorphae</taxon>
        <taxon>Entelegynae</taxon>
        <taxon>Araneoidea</taxon>
        <taxon>Araneidae</taxon>
        <taxon>Argiope</taxon>
    </lineage>
</organism>
<reference evidence="5" key="2">
    <citation type="submission" date="2020-06" db="EMBL/GenBank/DDBJ databases">
        <authorList>
            <person name="Sheffer M."/>
        </authorList>
    </citation>
    <scope>NUCLEOTIDE SEQUENCE</scope>
</reference>
<feature type="chain" id="PRO_5035713527" description="Single domain-containing protein" evidence="3">
    <location>
        <begin position="21"/>
        <end position="181"/>
    </location>
</feature>
<reference evidence="5" key="1">
    <citation type="journal article" date="2020" name="bioRxiv">
        <title>Chromosome-level reference genome of the European wasp spider Argiope bruennichi: a resource for studies on range expansion and evolutionary adaptation.</title>
        <authorList>
            <person name="Sheffer M.M."/>
            <person name="Hoppe A."/>
            <person name="Krehenwinkel H."/>
            <person name="Uhl G."/>
            <person name="Kuss A.W."/>
            <person name="Jensen L."/>
            <person name="Jensen C."/>
            <person name="Gillespie R.G."/>
            <person name="Hoff K.J."/>
            <person name="Prost S."/>
        </authorList>
    </citation>
    <scope>NUCLEOTIDE SEQUENCE</scope>
</reference>
<evidence type="ECO:0000256" key="2">
    <source>
        <dbReference type="ARBA" id="ARBA00022525"/>
    </source>
</evidence>
<evidence type="ECO:0000313" key="6">
    <source>
        <dbReference type="Proteomes" id="UP000807504"/>
    </source>
</evidence>
<dbReference type="Proteomes" id="UP000807504">
    <property type="component" value="Unassembled WGS sequence"/>
</dbReference>
<evidence type="ECO:0000313" key="5">
    <source>
        <dbReference type="EMBL" id="KAF8793552.1"/>
    </source>
</evidence>
<comment type="subcellular location">
    <subcellularLocation>
        <location evidence="1">Secreted</location>
    </subcellularLocation>
</comment>
<proteinExistence type="predicted"/>
<evidence type="ECO:0000259" key="4">
    <source>
        <dbReference type="Pfam" id="PF15430"/>
    </source>
</evidence>
<name>A0A8T0FSE3_ARGBR</name>
<dbReference type="Pfam" id="PF15430">
    <property type="entry name" value="SVWC"/>
    <property type="match status" value="1"/>
</dbReference>
<accession>A0A8T0FSE3</accession>
<comment type="caution">
    <text evidence="5">The sequence shown here is derived from an EMBL/GenBank/DDBJ whole genome shotgun (WGS) entry which is preliminary data.</text>
</comment>
<dbReference type="AlphaFoldDB" id="A0A8T0FSE3"/>
<sequence length="181" mass="19885">MRTCCLTVLLLLCFSLGTKAGRYVRVATDTSGGYCEGDFGKIKVGETSYNDEKCQKILCGKSMHIIQGCGSATVKGLSENCQLVSNSGHYPHCCIQGQPNRHESLRSSADRHFVAVPRPPDGGVPGDTVYRYVQWCGSANGDGLPDQCKLAKKPGHYPNCCMQFIECDSLRTRKKFEMESF</sequence>
<feature type="signal peptide" evidence="3">
    <location>
        <begin position="1"/>
        <end position="20"/>
    </location>
</feature>
<evidence type="ECO:0000256" key="3">
    <source>
        <dbReference type="SAM" id="SignalP"/>
    </source>
</evidence>
<keyword evidence="2" id="KW-0964">Secreted</keyword>
<protein>
    <recommendedName>
        <fullName evidence="4">Single domain-containing protein</fullName>
    </recommendedName>
</protein>
<dbReference type="GO" id="GO:0005576">
    <property type="term" value="C:extracellular region"/>
    <property type="evidence" value="ECO:0007669"/>
    <property type="project" value="UniProtKB-SubCell"/>
</dbReference>
<keyword evidence="6" id="KW-1185">Reference proteome</keyword>